<evidence type="ECO:0000256" key="6">
    <source>
        <dbReference type="ARBA" id="ARBA00023157"/>
    </source>
</evidence>
<feature type="domain" description="Ig-like" evidence="12">
    <location>
        <begin position="149"/>
        <end position="230"/>
    </location>
</feature>
<sequence>MLLLIFITCLLSMGTLTASAAQIKNHGDVTAVYGGEAHYRCTMDQTAGAMQVTWQRLFRGGSIENLATYSERFNEQINEPYRDKVIFTEASLTSTSITVRNVTWEDESCYVCSFNVFPDGSTSKQTCLNVQGISRTYTSHVTNKRGGSEGSEVVFICSATGKPAPTIQWDLKAGATRLHEAPTTTVMNSDHTFTSSSNVTLQVPSDWDGHVDCLLNSGMLGERRERIPLTEMTDGVNKGARLSSSVAAPVVIVLVFVFSIVAAVILRHRRLKKSRKHADVEQEEGSDFQQVAVDSNE</sequence>
<feature type="region of interest" description="Disordered" evidence="9">
    <location>
        <begin position="275"/>
        <end position="297"/>
    </location>
</feature>
<dbReference type="InterPro" id="IPR007110">
    <property type="entry name" value="Ig-like_dom"/>
</dbReference>
<evidence type="ECO:0000256" key="1">
    <source>
        <dbReference type="ARBA" id="ARBA00004167"/>
    </source>
</evidence>
<dbReference type="SUPFAM" id="SSF48726">
    <property type="entry name" value="Immunoglobulin"/>
    <property type="match status" value="2"/>
</dbReference>
<keyword evidence="6" id="KW-1015">Disulfide bond</keyword>
<reference evidence="14" key="1">
    <citation type="submission" date="2025-08" db="UniProtKB">
        <authorList>
            <consortium name="RefSeq"/>
        </authorList>
    </citation>
    <scope>IDENTIFICATION</scope>
</reference>
<dbReference type="Gene3D" id="2.60.40.10">
    <property type="entry name" value="Immunoglobulins"/>
    <property type="match status" value="2"/>
</dbReference>
<dbReference type="GO" id="GO:0150079">
    <property type="term" value="P:negative regulation of neuroinflammatory response"/>
    <property type="evidence" value="ECO:0007669"/>
    <property type="project" value="TreeGrafter"/>
</dbReference>
<dbReference type="InterPro" id="IPR013783">
    <property type="entry name" value="Ig-like_fold"/>
</dbReference>
<evidence type="ECO:0000256" key="11">
    <source>
        <dbReference type="SAM" id="SignalP"/>
    </source>
</evidence>
<dbReference type="PANTHER" id="PTHR46841:SF7">
    <property type="entry name" value="IG-LIKE DOMAIN-CONTAINING PROTEIN"/>
    <property type="match status" value="1"/>
</dbReference>
<evidence type="ECO:0000259" key="12">
    <source>
        <dbReference type="PROSITE" id="PS50835"/>
    </source>
</evidence>
<dbReference type="PROSITE" id="PS50835">
    <property type="entry name" value="IG_LIKE"/>
    <property type="match status" value="2"/>
</dbReference>
<evidence type="ECO:0000313" key="14">
    <source>
        <dbReference type="RefSeq" id="XP_028988814.1"/>
    </source>
</evidence>
<dbReference type="Pfam" id="PF07686">
    <property type="entry name" value="V-set"/>
    <property type="match status" value="1"/>
</dbReference>
<evidence type="ECO:0000256" key="4">
    <source>
        <dbReference type="ARBA" id="ARBA00022989"/>
    </source>
</evidence>
<dbReference type="KEGG" id="bspl:114845130"/>
<keyword evidence="4 10" id="KW-1133">Transmembrane helix</keyword>
<feature type="domain" description="Ig-like" evidence="12">
    <location>
        <begin position="34"/>
        <end position="129"/>
    </location>
</feature>
<evidence type="ECO:0000256" key="3">
    <source>
        <dbReference type="ARBA" id="ARBA00022729"/>
    </source>
</evidence>
<evidence type="ECO:0000256" key="5">
    <source>
        <dbReference type="ARBA" id="ARBA00023136"/>
    </source>
</evidence>
<dbReference type="InterPro" id="IPR013106">
    <property type="entry name" value="Ig_V-set"/>
</dbReference>
<keyword evidence="8" id="KW-0393">Immunoglobulin domain</keyword>
<dbReference type="GO" id="GO:0016020">
    <property type="term" value="C:membrane"/>
    <property type="evidence" value="ECO:0007669"/>
    <property type="project" value="UniProtKB-SubCell"/>
</dbReference>
<feature type="transmembrane region" description="Helical" evidence="10">
    <location>
        <begin position="246"/>
        <end position="266"/>
    </location>
</feature>
<dbReference type="GeneID" id="114845130"/>
<keyword evidence="5 10" id="KW-0472">Membrane</keyword>
<dbReference type="GO" id="GO:0034113">
    <property type="term" value="P:heterotypic cell-cell adhesion"/>
    <property type="evidence" value="ECO:0007669"/>
    <property type="project" value="TreeGrafter"/>
</dbReference>
<keyword evidence="13" id="KW-1185">Reference proteome</keyword>
<gene>
    <name evidence="14" type="primary">LOC114845130</name>
</gene>
<dbReference type="InterPro" id="IPR036179">
    <property type="entry name" value="Ig-like_dom_sf"/>
</dbReference>
<proteinExistence type="predicted"/>
<feature type="chain" id="PRO_5028365721" evidence="11">
    <location>
        <begin position="21"/>
        <end position="297"/>
    </location>
</feature>
<dbReference type="RefSeq" id="XP_028988814.1">
    <property type="nucleotide sequence ID" value="XM_029132981.2"/>
</dbReference>
<dbReference type="AlphaFoldDB" id="A0A6P7L6L0"/>
<dbReference type="Pfam" id="PF08205">
    <property type="entry name" value="C2-set_2"/>
    <property type="match status" value="1"/>
</dbReference>
<dbReference type="PANTHER" id="PTHR46841">
    <property type="entry name" value="OX-2 MEMBRANE GLYCOPROTEIN"/>
    <property type="match status" value="1"/>
</dbReference>
<dbReference type="GO" id="GO:0030424">
    <property type="term" value="C:axon"/>
    <property type="evidence" value="ECO:0007669"/>
    <property type="project" value="TreeGrafter"/>
</dbReference>
<evidence type="ECO:0000313" key="13">
    <source>
        <dbReference type="Proteomes" id="UP000515150"/>
    </source>
</evidence>
<dbReference type="InParanoid" id="A0A6P7L6L0"/>
<keyword evidence="7" id="KW-0325">Glycoprotein</keyword>
<dbReference type="InterPro" id="IPR047164">
    <property type="entry name" value="OX2G-like"/>
</dbReference>
<dbReference type="GO" id="GO:0098632">
    <property type="term" value="F:cell-cell adhesion mediator activity"/>
    <property type="evidence" value="ECO:0007669"/>
    <property type="project" value="InterPro"/>
</dbReference>
<dbReference type="Proteomes" id="UP000515150">
    <property type="component" value="Chromosome 2"/>
</dbReference>
<comment type="subcellular location">
    <subcellularLocation>
        <location evidence="1">Membrane</location>
        <topology evidence="1">Single-pass membrane protein</topology>
    </subcellularLocation>
</comment>
<feature type="compositionally biased region" description="Polar residues" evidence="9">
    <location>
        <begin position="287"/>
        <end position="297"/>
    </location>
</feature>
<keyword evidence="2 10" id="KW-0812">Transmembrane</keyword>
<evidence type="ECO:0000256" key="2">
    <source>
        <dbReference type="ARBA" id="ARBA00022692"/>
    </source>
</evidence>
<name>A0A6P7L6L0_BETSP</name>
<dbReference type="GO" id="GO:0043025">
    <property type="term" value="C:neuronal cell body"/>
    <property type="evidence" value="ECO:0007669"/>
    <property type="project" value="TreeGrafter"/>
</dbReference>
<organism evidence="13 14">
    <name type="scientific">Betta splendens</name>
    <name type="common">Siamese fighting fish</name>
    <dbReference type="NCBI Taxonomy" id="158456"/>
    <lineage>
        <taxon>Eukaryota</taxon>
        <taxon>Metazoa</taxon>
        <taxon>Chordata</taxon>
        <taxon>Craniata</taxon>
        <taxon>Vertebrata</taxon>
        <taxon>Euteleostomi</taxon>
        <taxon>Actinopterygii</taxon>
        <taxon>Neopterygii</taxon>
        <taxon>Teleostei</taxon>
        <taxon>Neoteleostei</taxon>
        <taxon>Acanthomorphata</taxon>
        <taxon>Anabantaria</taxon>
        <taxon>Anabantiformes</taxon>
        <taxon>Anabantoidei</taxon>
        <taxon>Osphronemidae</taxon>
        <taxon>Betta</taxon>
    </lineage>
</organism>
<keyword evidence="3 11" id="KW-0732">Signal</keyword>
<dbReference type="OrthoDB" id="9422141at2759"/>
<accession>A0A6P7L6L0</accession>
<dbReference type="GO" id="GO:0009986">
    <property type="term" value="C:cell surface"/>
    <property type="evidence" value="ECO:0007669"/>
    <property type="project" value="TreeGrafter"/>
</dbReference>
<protein>
    <submittedName>
        <fullName evidence="14">OX-2 membrane glycoprotein-like</fullName>
    </submittedName>
</protein>
<evidence type="ECO:0000256" key="9">
    <source>
        <dbReference type="SAM" id="MobiDB-lite"/>
    </source>
</evidence>
<feature type="signal peptide" evidence="11">
    <location>
        <begin position="1"/>
        <end position="20"/>
    </location>
</feature>
<evidence type="ECO:0000256" key="8">
    <source>
        <dbReference type="ARBA" id="ARBA00023319"/>
    </source>
</evidence>
<dbReference type="InterPro" id="IPR013162">
    <property type="entry name" value="CD80_C2-set"/>
</dbReference>
<evidence type="ECO:0000256" key="10">
    <source>
        <dbReference type="SAM" id="Phobius"/>
    </source>
</evidence>
<evidence type="ECO:0000256" key="7">
    <source>
        <dbReference type="ARBA" id="ARBA00023180"/>
    </source>
</evidence>
<dbReference type="SMART" id="SM00406">
    <property type="entry name" value="IGv"/>
    <property type="match status" value="1"/>
</dbReference>